<feature type="compositionally biased region" description="Polar residues" evidence="1">
    <location>
        <begin position="53"/>
        <end position="62"/>
    </location>
</feature>
<dbReference type="Proteomes" id="UP000716291">
    <property type="component" value="Unassembled WGS sequence"/>
</dbReference>
<evidence type="ECO:0000313" key="2">
    <source>
        <dbReference type="EMBL" id="KAG1274306.1"/>
    </source>
</evidence>
<organism evidence="2 3">
    <name type="scientific">Rhizopus oryzae</name>
    <name type="common">Mucormycosis agent</name>
    <name type="synonym">Rhizopus arrhizus var. delemar</name>
    <dbReference type="NCBI Taxonomy" id="64495"/>
    <lineage>
        <taxon>Eukaryota</taxon>
        <taxon>Fungi</taxon>
        <taxon>Fungi incertae sedis</taxon>
        <taxon>Mucoromycota</taxon>
        <taxon>Mucoromycotina</taxon>
        <taxon>Mucoromycetes</taxon>
        <taxon>Mucorales</taxon>
        <taxon>Mucorineae</taxon>
        <taxon>Rhizopodaceae</taxon>
        <taxon>Rhizopus</taxon>
    </lineage>
</organism>
<evidence type="ECO:0000256" key="1">
    <source>
        <dbReference type="SAM" id="MobiDB-lite"/>
    </source>
</evidence>
<name>A0A9P6WS38_RHIOR</name>
<dbReference type="EMBL" id="JAANQT010011478">
    <property type="protein sequence ID" value="KAG1274306.1"/>
    <property type="molecule type" value="Genomic_DNA"/>
</dbReference>
<protein>
    <submittedName>
        <fullName evidence="2">Uncharacterized protein</fullName>
    </submittedName>
</protein>
<reference evidence="2" key="1">
    <citation type="journal article" date="2020" name="Microb. Genom.">
        <title>Genetic diversity of clinical and environmental Mucorales isolates obtained from an investigation of mucormycosis cases among solid organ transplant recipients.</title>
        <authorList>
            <person name="Nguyen M.H."/>
            <person name="Kaul D."/>
            <person name="Muto C."/>
            <person name="Cheng S.J."/>
            <person name="Richter R.A."/>
            <person name="Bruno V.M."/>
            <person name="Liu G."/>
            <person name="Beyhan S."/>
            <person name="Sundermann A.J."/>
            <person name="Mounaud S."/>
            <person name="Pasculle A.W."/>
            <person name="Nierman W.C."/>
            <person name="Driscoll E."/>
            <person name="Cumbie R."/>
            <person name="Clancy C.J."/>
            <person name="Dupont C.L."/>
        </authorList>
    </citation>
    <scope>NUCLEOTIDE SEQUENCE</scope>
    <source>
        <strain evidence="2">GL11</strain>
    </source>
</reference>
<dbReference type="AlphaFoldDB" id="A0A9P6WS38"/>
<sequence length="129" mass="13196">MRCCHSSGTPSASRNTMRALAAGLPARMTRPPSRSHACQFAGSASLRLHTPISPRSGTTSSAKGEGSACTPHARCSAFNQCWAVADASLCTRSRGSATAVCGGVTGIGCVCHCTSRDSCRRAPSRPGKG</sequence>
<proteinExistence type="predicted"/>
<feature type="region of interest" description="Disordered" evidence="1">
    <location>
        <begin position="49"/>
        <end position="69"/>
    </location>
</feature>
<gene>
    <name evidence="2" type="ORF">G6F64_015160</name>
</gene>
<evidence type="ECO:0000313" key="3">
    <source>
        <dbReference type="Proteomes" id="UP000716291"/>
    </source>
</evidence>
<keyword evidence="3" id="KW-1185">Reference proteome</keyword>
<comment type="caution">
    <text evidence="2">The sequence shown here is derived from an EMBL/GenBank/DDBJ whole genome shotgun (WGS) entry which is preliminary data.</text>
</comment>
<accession>A0A9P6WS38</accession>